<evidence type="ECO:0000256" key="2">
    <source>
        <dbReference type="ARBA" id="ARBA00022737"/>
    </source>
</evidence>
<dbReference type="InterPro" id="IPR051295">
    <property type="entry name" value="LGI_related"/>
</dbReference>
<feature type="chain" id="PRO_5041952306" evidence="4">
    <location>
        <begin position="16"/>
        <end position="480"/>
    </location>
</feature>
<reference evidence="5" key="1">
    <citation type="journal article" date="2023" name="IScience">
        <title>Live-bearing cockroach genome reveals convergent evolutionary mechanisms linked to viviparity in insects and beyond.</title>
        <authorList>
            <person name="Fouks B."/>
            <person name="Harrison M.C."/>
            <person name="Mikhailova A.A."/>
            <person name="Marchal E."/>
            <person name="English S."/>
            <person name="Carruthers M."/>
            <person name="Jennings E.C."/>
            <person name="Chiamaka E.L."/>
            <person name="Frigard R.A."/>
            <person name="Pippel M."/>
            <person name="Attardo G.M."/>
            <person name="Benoit J.B."/>
            <person name="Bornberg-Bauer E."/>
            <person name="Tobe S.S."/>
        </authorList>
    </citation>
    <scope>NUCLEOTIDE SEQUENCE</scope>
    <source>
        <strain evidence="5">Stay&amp;Tobe</strain>
    </source>
</reference>
<protein>
    <submittedName>
        <fullName evidence="5">Uncharacterized protein</fullName>
    </submittedName>
</protein>
<keyword evidence="1" id="KW-0433">Leucine-rich repeat</keyword>
<dbReference type="InterPro" id="IPR032675">
    <property type="entry name" value="LRR_dom_sf"/>
</dbReference>
<keyword evidence="4" id="KW-0732">Signal</keyword>
<keyword evidence="3" id="KW-1133">Transmembrane helix</keyword>
<dbReference type="InterPro" id="IPR003591">
    <property type="entry name" value="Leu-rich_rpt_typical-subtyp"/>
</dbReference>
<keyword evidence="3" id="KW-0472">Membrane</keyword>
<dbReference type="InterPro" id="IPR001611">
    <property type="entry name" value="Leu-rich_rpt"/>
</dbReference>
<gene>
    <name evidence="5" type="ORF">L9F63_007361</name>
</gene>
<dbReference type="EMBL" id="JASPKZ010009820">
    <property type="protein sequence ID" value="KAJ9575820.1"/>
    <property type="molecule type" value="Genomic_DNA"/>
</dbReference>
<proteinExistence type="predicted"/>
<feature type="signal peptide" evidence="4">
    <location>
        <begin position="1"/>
        <end position="15"/>
    </location>
</feature>
<evidence type="ECO:0000313" key="6">
    <source>
        <dbReference type="Proteomes" id="UP001233999"/>
    </source>
</evidence>
<name>A0AAD7Z8N7_DIPPU</name>
<dbReference type="AlphaFoldDB" id="A0AAD7Z8N7"/>
<dbReference type="SUPFAM" id="SSF52058">
    <property type="entry name" value="L domain-like"/>
    <property type="match status" value="1"/>
</dbReference>
<dbReference type="SMART" id="SM00369">
    <property type="entry name" value="LRR_TYP"/>
    <property type="match status" value="3"/>
</dbReference>
<keyword evidence="2" id="KW-0677">Repeat</keyword>
<sequence>MHVLVALLLLGFASACPELCICDNSEVQCRHAELTSVPEDLGDDTSVLDLSNNNITIVVDRAFASVPSLKSIIIRDSGVEVIKPEAFSGVQQLESVDLHGNRIDSPHVSIFQDNVNLLSLDLSHNLLKTFEFVLRSELKFLNLSGNLLTSISLLNFPSITSLESLILSNNDITNVTSDIFLPMINLTYLDLNYNPLEYDCDLKTLWILCRDRNIKCIVNDEESWAMLENLNCGDDEETIEEESTTSEEEFINVRSLMSENETANNEEGSGASDLDVTPNPSILDITVGVTDEPKIMEQENWIMIVIIVSAVVILLLVIASIVICIICRRKSAVNSSGNISRTVSIEYLNQDDQFNPTYKNSRSSVKKNDTARVNNYDRVMVPPNYNKTEPNREVIPLGDNTSAEVVRVPSFKTHGIATPLNLPQEIAVSSHSLPRSNPISVHEEVLRSGSLRRFPKPEQSTVPDIQIVAPMRRVPSNKRR</sequence>
<dbReference type="PANTHER" id="PTHR24367:SF318">
    <property type="entry name" value="LEUCINE-RICH GLIOMA-INACTIVATED PROTEIN 1-LIKE"/>
    <property type="match status" value="1"/>
</dbReference>
<dbReference type="InterPro" id="IPR026906">
    <property type="entry name" value="LRR_5"/>
</dbReference>
<dbReference type="PANTHER" id="PTHR24367">
    <property type="entry name" value="LEUCINE-RICH REPEAT-CONTAINING PROTEIN"/>
    <property type="match status" value="1"/>
</dbReference>
<evidence type="ECO:0000313" key="5">
    <source>
        <dbReference type="EMBL" id="KAJ9575820.1"/>
    </source>
</evidence>
<organism evidence="5 6">
    <name type="scientific">Diploptera punctata</name>
    <name type="common">Pacific beetle cockroach</name>
    <dbReference type="NCBI Taxonomy" id="6984"/>
    <lineage>
        <taxon>Eukaryota</taxon>
        <taxon>Metazoa</taxon>
        <taxon>Ecdysozoa</taxon>
        <taxon>Arthropoda</taxon>
        <taxon>Hexapoda</taxon>
        <taxon>Insecta</taxon>
        <taxon>Pterygota</taxon>
        <taxon>Neoptera</taxon>
        <taxon>Polyneoptera</taxon>
        <taxon>Dictyoptera</taxon>
        <taxon>Blattodea</taxon>
        <taxon>Blaberoidea</taxon>
        <taxon>Blaberidae</taxon>
        <taxon>Diplopterinae</taxon>
        <taxon>Diploptera</taxon>
    </lineage>
</organism>
<feature type="transmembrane region" description="Helical" evidence="3">
    <location>
        <begin position="301"/>
        <end position="326"/>
    </location>
</feature>
<evidence type="ECO:0000256" key="3">
    <source>
        <dbReference type="SAM" id="Phobius"/>
    </source>
</evidence>
<accession>A0AAD7Z8N7</accession>
<reference evidence="5" key="2">
    <citation type="submission" date="2023-05" db="EMBL/GenBank/DDBJ databases">
        <authorList>
            <person name="Fouks B."/>
        </authorList>
    </citation>
    <scope>NUCLEOTIDE SEQUENCE</scope>
    <source>
        <strain evidence="5">Stay&amp;Tobe</strain>
        <tissue evidence="5">Testes</tissue>
    </source>
</reference>
<dbReference type="Pfam" id="PF13306">
    <property type="entry name" value="LRR_5"/>
    <property type="match status" value="1"/>
</dbReference>
<dbReference type="PROSITE" id="PS51450">
    <property type="entry name" value="LRR"/>
    <property type="match status" value="2"/>
</dbReference>
<evidence type="ECO:0000256" key="1">
    <source>
        <dbReference type="ARBA" id="ARBA00022614"/>
    </source>
</evidence>
<evidence type="ECO:0000256" key="4">
    <source>
        <dbReference type="SAM" id="SignalP"/>
    </source>
</evidence>
<keyword evidence="3" id="KW-0812">Transmembrane</keyword>
<keyword evidence="6" id="KW-1185">Reference proteome</keyword>
<comment type="caution">
    <text evidence="5">The sequence shown here is derived from an EMBL/GenBank/DDBJ whole genome shotgun (WGS) entry which is preliminary data.</text>
</comment>
<dbReference type="Gene3D" id="3.80.10.10">
    <property type="entry name" value="Ribonuclease Inhibitor"/>
    <property type="match status" value="2"/>
</dbReference>
<dbReference type="Proteomes" id="UP001233999">
    <property type="component" value="Unassembled WGS sequence"/>
</dbReference>